<proteinExistence type="predicted"/>
<accession>A0A7R8YUG2</accession>
<dbReference type="InterPro" id="IPR007614">
    <property type="entry name" value="Retinin_C"/>
</dbReference>
<dbReference type="OrthoDB" id="7883491at2759"/>
<dbReference type="Pfam" id="PF04527">
    <property type="entry name" value="Retinin_C"/>
    <property type="match status" value="1"/>
</dbReference>
<dbReference type="EMBL" id="LR899010">
    <property type="protein sequence ID" value="CAD7082709.1"/>
    <property type="molecule type" value="Genomic_DNA"/>
</dbReference>
<evidence type="ECO:0000313" key="2">
    <source>
        <dbReference type="EMBL" id="CAD7082709.1"/>
    </source>
</evidence>
<evidence type="ECO:0000313" key="3">
    <source>
        <dbReference type="Proteomes" id="UP000594454"/>
    </source>
</evidence>
<feature type="signal peptide" evidence="1">
    <location>
        <begin position="1"/>
        <end position="16"/>
    </location>
</feature>
<reference evidence="2 3" key="1">
    <citation type="submission" date="2020-11" db="EMBL/GenBank/DDBJ databases">
        <authorList>
            <person name="Wallbank WR R."/>
            <person name="Pardo Diaz C."/>
            <person name="Kozak K."/>
            <person name="Martin S."/>
            <person name="Jiggins C."/>
            <person name="Moest M."/>
            <person name="Warren A I."/>
            <person name="Generalovic N T."/>
            <person name="Byers J.R.P. K."/>
            <person name="Montejo-Kovacevich G."/>
            <person name="Yen C E."/>
        </authorList>
    </citation>
    <scope>NUCLEOTIDE SEQUENCE [LARGE SCALE GENOMIC DNA]</scope>
</reference>
<keyword evidence="1" id="KW-0732">Signal</keyword>
<dbReference type="Proteomes" id="UP000594454">
    <property type="component" value="Chromosome 2"/>
</dbReference>
<gene>
    <name evidence="2" type="ORF">HERILL_LOCUS5725</name>
</gene>
<keyword evidence="3" id="KW-1185">Reference proteome</keyword>
<evidence type="ECO:0000256" key="1">
    <source>
        <dbReference type="SAM" id="SignalP"/>
    </source>
</evidence>
<organism evidence="2 3">
    <name type="scientific">Hermetia illucens</name>
    <name type="common">Black soldier fly</name>
    <dbReference type="NCBI Taxonomy" id="343691"/>
    <lineage>
        <taxon>Eukaryota</taxon>
        <taxon>Metazoa</taxon>
        <taxon>Ecdysozoa</taxon>
        <taxon>Arthropoda</taxon>
        <taxon>Hexapoda</taxon>
        <taxon>Insecta</taxon>
        <taxon>Pterygota</taxon>
        <taxon>Neoptera</taxon>
        <taxon>Endopterygota</taxon>
        <taxon>Diptera</taxon>
        <taxon>Brachycera</taxon>
        <taxon>Stratiomyomorpha</taxon>
        <taxon>Stratiomyidae</taxon>
        <taxon>Hermetiinae</taxon>
        <taxon>Hermetia</taxon>
    </lineage>
</organism>
<dbReference type="PANTHER" id="PTHR34931:SF3">
    <property type="entry name" value="FI02976P-RELATED"/>
    <property type="match status" value="1"/>
</dbReference>
<dbReference type="PANTHER" id="PTHR34931">
    <property type="entry name" value="FI02976P-RELATED"/>
    <property type="match status" value="1"/>
</dbReference>
<protein>
    <submittedName>
        <fullName evidence="2">Uncharacterized protein</fullName>
    </submittedName>
</protein>
<name>A0A7R8YUG2_HERIL</name>
<feature type="chain" id="PRO_5031193776" evidence="1">
    <location>
        <begin position="17"/>
        <end position="122"/>
    </location>
</feature>
<dbReference type="AlphaFoldDB" id="A0A7R8YUG2"/>
<dbReference type="InParanoid" id="A0A7R8YUG2"/>
<sequence>MFKLVALAALLAVASAMPTILHGDAHITAVAATPVLATGLQTVLHPETIQVHEPTIAKVGDIVEKIPTAVSHQRITSVLDHANVVTPIVAPAVRTYTQHLLKTYSSPVVYAASAPIVNVVRD</sequence>